<dbReference type="RefSeq" id="XP_024686623.1">
    <property type="nucleotide sequence ID" value="XM_024830544.1"/>
</dbReference>
<keyword evidence="2" id="KW-1185">Reference proteome</keyword>
<dbReference type="Proteomes" id="UP000234474">
    <property type="component" value="Unassembled WGS sequence"/>
</dbReference>
<dbReference type="GeneID" id="36537870"/>
<dbReference type="OrthoDB" id="4746367at2759"/>
<dbReference type="EMBL" id="MSZS01000001">
    <property type="protein sequence ID" value="PKX98028.1"/>
    <property type="molecule type" value="Genomic_DNA"/>
</dbReference>
<organism evidence="1 2">
    <name type="scientific">Aspergillus novofumigatus (strain IBT 16806)</name>
    <dbReference type="NCBI Taxonomy" id="1392255"/>
    <lineage>
        <taxon>Eukaryota</taxon>
        <taxon>Fungi</taxon>
        <taxon>Dikarya</taxon>
        <taxon>Ascomycota</taxon>
        <taxon>Pezizomycotina</taxon>
        <taxon>Eurotiomycetes</taxon>
        <taxon>Eurotiomycetidae</taxon>
        <taxon>Eurotiales</taxon>
        <taxon>Aspergillaceae</taxon>
        <taxon>Aspergillus</taxon>
        <taxon>Aspergillus subgen. Fumigati</taxon>
    </lineage>
</organism>
<gene>
    <name evidence="1" type="ORF">P174DRAFT_465822</name>
</gene>
<protein>
    <submittedName>
        <fullName evidence="1">Uncharacterized protein</fullName>
    </submittedName>
</protein>
<sequence length="242" mass="26120">MFFAWSSILLEEEWDEILRLQPVTPRYDEFGIITESFSSLETTQVTTSCSTTRTAKFTGCSATNSATTTGQYCPTGVTIDPNDDQGANGYGAISTSIVTTSIPEIAIVRGEPYTVTGGSINVNGAVIQIPNIGGSEQVSTTIDNVPMVIIQAIPEPWLCRCSQPSSRLPALILDPVPTLDLAILHPRLPLLLPLPARQPRYQPLLTVVLLWVAYRVCVGINVIPQPVTQSVERGKKVMHGAG</sequence>
<reference evidence="2" key="1">
    <citation type="journal article" date="2018" name="Proc. Natl. Acad. Sci. U.S.A.">
        <title>Linking secondary metabolites to gene clusters through genome sequencing of six diverse Aspergillus species.</title>
        <authorList>
            <person name="Kaerboelling I."/>
            <person name="Vesth T.C."/>
            <person name="Frisvad J.C."/>
            <person name="Nybo J.L."/>
            <person name="Theobald S."/>
            <person name="Kuo A."/>
            <person name="Bowyer P."/>
            <person name="Matsuda Y."/>
            <person name="Mondo S."/>
            <person name="Lyhne E.K."/>
            <person name="Kogle M.E."/>
            <person name="Clum A."/>
            <person name="Lipzen A."/>
            <person name="Salamov A."/>
            <person name="Ngan C.Y."/>
            <person name="Daum C."/>
            <person name="Chiniquy J."/>
            <person name="Barry K."/>
            <person name="LaButti K."/>
            <person name="Haridas S."/>
            <person name="Simmons B.A."/>
            <person name="Magnuson J.K."/>
            <person name="Mortensen U.H."/>
            <person name="Larsen T.O."/>
            <person name="Grigoriev I.V."/>
            <person name="Baker S.E."/>
            <person name="Andersen M.R."/>
        </authorList>
    </citation>
    <scope>NUCLEOTIDE SEQUENCE [LARGE SCALE GENOMIC DNA]</scope>
    <source>
        <strain evidence="2">IBT 16806</strain>
    </source>
</reference>
<dbReference type="AlphaFoldDB" id="A0A2I1CKA3"/>
<comment type="caution">
    <text evidence="1">The sequence shown here is derived from an EMBL/GenBank/DDBJ whole genome shotgun (WGS) entry which is preliminary data.</text>
</comment>
<evidence type="ECO:0000313" key="1">
    <source>
        <dbReference type="EMBL" id="PKX98028.1"/>
    </source>
</evidence>
<accession>A0A2I1CKA3</accession>
<proteinExistence type="predicted"/>
<name>A0A2I1CKA3_ASPN1</name>
<dbReference type="VEuPathDB" id="FungiDB:P174DRAFT_465822"/>
<evidence type="ECO:0000313" key="2">
    <source>
        <dbReference type="Proteomes" id="UP000234474"/>
    </source>
</evidence>